<evidence type="ECO:0000256" key="3">
    <source>
        <dbReference type="ARBA" id="ARBA00022553"/>
    </source>
</evidence>
<dbReference type="Gene3D" id="3.30.300.30">
    <property type="match status" value="2"/>
</dbReference>
<comment type="cofactor">
    <cofactor evidence="1">
        <name>pantetheine 4'-phosphate</name>
        <dbReference type="ChEBI" id="CHEBI:47942"/>
    </cofactor>
</comment>
<dbReference type="Gene3D" id="3.30.559.30">
    <property type="entry name" value="Nonribosomal peptide synthetase, condensation domain"/>
    <property type="match status" value="2"/>
</dbReference>
<comment type="caution">
    <text evidence="6">The sequence shown here is derived from an EMBL/GenBank/DDBJ whole genome shotgun (WGS) entry which is preliminary data.</text>
</comment>
<reference evidence="7" key="1">
    <citation type="submission" date="2020-09" db="EMBL/GenBank/DDBJ databases">
        <title>Whole genome shotgun sequence of Streptomyces cinnamonensis NBRC 15873.</title>
        <authorList>
            <person name="Komaki H."/>
            <person name="Tamura T."/>
        </authorList>
    </citation>
    <scope>NUCLEOTIDE SEQUENCE [LARGE SCALE GENOMIC DNA]</scope>
    <source>
        <strain evidence="7">NBRC 15873</strain>
    </source>
</reference>
<dbReference type="InterPro" id="IPR025110">
    <property type="entry name" value="AMP-bd_C"/>
</dbReference>
<dbReference type="Pfam" id="PF13193">
    <property type="entry name" value="AMP-binding_C"/>
    <property type="match status" value="2"/>
</dbReference>
<dbReference type="RefSeq" id="WP_246555806.1">
    <property type="nucleotide sequence ID" value="NZ_BMRU01000017.1"/>
</dbReference>
<dbReference type="Proteomes" id="UP000660554">
    <property type="component" value="Unassembled WGS sequence"/>
</dbReference>
<dbReference type="InterPro" id="IPR029058">
    <property type="entry name" value="AB_hydrolase_fold"/>
</dbReference>
<dbReference type="Gene3D" id="2.30.38.10">
    <property type="entry name" value="Luciferase, Domain 3"/>
    <property type="match status" value="2"/>
</dbReference>
<accession>A0ABQ3NR56</accession>
<dbReference type="Pfam" id="PF00975">
    <property type="entry name" value="Thioesterase"/>
    <property type="match status" value="1"/>
</dbReference>
<dbReference type="Pfam" id="PF00550">
    <property type="entry name" value="PP-binding"/>
    <property type="match status" value="2"/>
</dbReference>
<dbReference type="SUPFAM" id="SSF56801">
    <property type="entry name" value="Acetyl-CoA synthetase-like"/>
    <property type="match status" value="2"/>
</dbReference>
<dbReference type="InterPro" id="IPR001242">
    <property type="entry name" value="Condensation_dom"/>
</dbReference>
<dbReference type="PANTHER" id="PTHR45527">
    <property type="entry name" value="NONRIBOSOMAL PEPTIDE SYNTHETASE"/>
    <property type="match status" value="1"/>
</dbReference>
<dbReference type="CDD" id="cd05930">
    <property type="entry name" value="A_NRPS"/>
    <property type="match status" value="2"/>
</dbReference>
<dbReference type="InterPro" id="IPR036736">
    <property type="entry name" value="ACP-like_sf"/>
</dbReference>
<dbReference type="Pfam" id="PF00668">
    <property type="entry name" value="Condensation"/>
    <property type="match status" value="2"/>
</dbReference>
<keyword evidence="7" id="KW-1185">Reference proteome</keyword>
<keyword evidence="3" id="KW-0597">Phosphoprotein</keyword>
<feature type="region of interest" description="Disordered" evidence="4">
    <location>
        <begin position="2026"/>
        <end position="2049"/>
    </location>
</feature>
<dbReference type="InterPro" id="IPR020845">
    <property type="entry name" value="AMP-binding_CS"/>
</dbReference>
<dbReference type="CDD" id="cd19540">
    <property type="entry name" value="LCL_NRPS-like"/>
    <property type="match status" value="2"/>
</dbReference>
<dbReference type="InterPro" id="IPR001031">
    <property type="entry name" value="Thioesterase"/>
</dbReference>
<dbReference type="InterPro" id="IPR010071">
    <property type="entry name" value="AA_adenyl_dom"/>
</dbReference>
<dbReference type="PROSITE" id="PS00455">
    <property type="entry name" value="AMP_BINDING"/>
    <property type="match status" value="2"/>
</dbReference>
<dbReference type="InterPro" id="IPR045851">
    <property type="entry name" value="AMP-bd_C_sf"/>
</dbReference>
<dbReference type="SMART" id="SM00824">
    <property type="entry name" value="PKS_TE"/>
    <property type="match status" value="1"/>
</dbReference>
<dbReference type="InterPro" id="IPR009081">
    <property type="entry name" value="PP-bd_ACP"/>
</dbReference>
<feature type="domain" description="Carrier" evidence="5">
    <location>
        <begin position="969"/>
        <end position="1044"/>
    </location>
</feature>
<evidence type="ECO:0000256" key="4">
    <source>
        <dbReference type="SAM" id="MobiDB-lite"/>
    </source>
</evidence>
<dbReference type="InterPro" id="IPR023213">
    <property type="entry name" value="CAT-like_dom_sf"/>
</dbReference>
<proteinExistence type="predicted"/>
<sequence>MFPVSFAQRRLWFLNQLGETGAAYNCPLTTRLRGPLDPQALAAALGDLTGRHEVLRTVFPEVDGEPVQQITDGAPELPVVRLGEAELADALAAEAGHVFDLTAELPLRARLFALGDGEWVLALVIHHIATDGWSWGPLLSDLAAAYAARCAGGAPVFEPLPVQYRDYTLWQRELLGAEDDPESLLAEQLAFWTRELAGSPAELALPYDRPRPAVASFAGGSVPLELDAELHGRLLELARQHGCTLFMVLQAGLSVLLSRLGAGTDIPIGTVVAGRTDEALDDLVGFFVNTLVLRTDLSGDPAFTELLARVRESDLAAFEHQDVPFEQVVEAVNPERSLARHPLFQVMMTLDGGEGPAFALPGLECAEQSAAWDVAKFDLTADFQERWDTEGAPAGIGGALEYATDLFDRATAEDLAAALARVLERLAADPAAPVGQTDPLSAEQRALVLSGWNDTAAPVPAGTLPELFEERAARTPGATALVFRDTALTFAELDARADALAHRLAALGVGPEHLVALALPRSADSVVALLAVLKAGAAFVPVDTDYPAERIARLLGTTTTVVTDAATAPGLPDTGAVRVLVDAPGPVPSGAAGPVPGRRILPGSAAYVIHTSGSTGEPKGVVIDHAGLRNLYAFHRAGVIARAEQLHGGRRMRMALTAALSFDTSWEGLLWMVAGHELHLVDDDTRRDAAALVRHIARAGIDALDVTPTYAEQLVEEGLLDDPAHRPKVLLLGGEAAGAALWTRVRAAEGMLCHNLYGPTECSVDTLWWDAALSEAPLVGRPLANTRAYVLDAGLRPVAPGVPGELYLAGPSLARGYLNRPSLTAGRFVACPFEDGARMYRTGDLVRWDREGRIEYLGRADDQVKIRGFRIEPGEIEAALRACPEVAQAAVLARDGGPAGKRLVAYVVAAAGRRPEPGALRGWLSARLPDHMVPSAFVVLEAFPMNRNGKLDRAALPAPDFGALLNSRAPRGPREELLAELFAQVLGLPSVGAEDSFFELGGHSLLATRLLSRIRAVLGGELGIRQLFQHPTVAGLAACLAQGSAAGAAPRPALTAAAQRPEAPPLSAAQRRLWFLSRAGQSAGYHCPFALRLRGPLDTSALAAALGDVTDRHEALRTVFPEVAGEPYQRVLPAGGGVPLDLVDCGPAGISGALDALLARPFDLAARPPVRAALLAAGPQEWVLALVVHHIALDGWSWGPLFRDLSEAYAARCAGAAPGFDPLPVQYADYTLWQRELLGAEDDPESPVSRQLVFWADALAGAPAELALPYDRPRPAVADFAGGSVPVGLDAELHGRLLELARAHGCTLFMVVQAALAVTLSRLGAGTDVPIGTPVAGRTDEALDDLVGFFVNTLVLRTDVSGDPTFTELLGRVRESDLAAYEHQDVPFERVVEAVNPERSLARHPLFQVLLQVQDGEDGTLSLPGLDVRPEPFRFDVAQFDLTLDVQEHRDAEGRPAGISGFLEYAAELFDHATAEDLAAALMRMVRLLAAAPELPVGAADPLTPDARRRALKEWNDTALPVPDATVPELFAAQAARTPDATALVHGAERIGFAALDAWSDRLARRLVRDGAGPERVVAIALPRSPAAVAAILAVLKAGAAFVMVDTGYPAGRIAHMLADSAPALVVTDSATAPLLPLAQPAPGPARVPLVLTDEAADEGTAAGPLRQRPRPGDAAYVVYTSGSTGRPKGVVVDHAALRNLYAFHRAHTMAEAERTCADRQLRVALVASLSFDASWDALMWMVSGHELHLIGDAVRRDAAAFARYVADAALDVVDTTPTHAEHLIEEGLLDAPPRLLLIGGEAAGEGLWSRLRATEGMLAYNLYGPTECTVDALWWDTARSERPLVGTPVANTRAYVLDAALRPVAPGVSGELYLAGAGLARGYLRRPATTAERFVACPFEDGARMYRTGDLVRRDREGRIDYLGRADDQVKIRGFRVEPGEIEAALAAAPGVDRAAVTVREDGPGGAKRLVGYVVPSPGGDGGTGSVVDVVDASGLRAHLAGTLPAHMVPSAFVVLDAFPRTPNDKLDRAALPAPESGAAGDGRARRAPRSRREVVLAGLFSEVLGLPADVVGADDGFFDLGGHSLLAARLMARVRESLGEELGVQDLFAAPTVAALAARSGGVVPRGDADPRADADPLAPLVTLRAGAPGAPALFCVHPGAGTGWVYRGLLEHLDPQWSVHALQSRALSEPGARPGSVEEMAAEYAARIRAVQPHGPYHLLGWSFGAVVAHQVAVTLQRDGEEVAGLTLLDGYPTARGESAAPAADPLRDLLESLGYPPREECGAAGGSPLTLAELVAAAAEEGPLSVFDGKTVAALGEAYVHHDRLAAAHRPGLFRGGVTLAAAGHEPDAPGPRVWEPYVTGPVAHHEIPCAHGEMMAPKPAAEIAALLGEGTVGR</sequence>
<protein>
    <recommendedName>
        <fullName evidence="5">Carrier domain-containing protein</fullName>
    </recommendedName>
</protein>
<dbReference type="Gene3D" id="3.40.50.980">
    <property type="match status" value="4"/>
</dbReference>
<evidence type="ECO:0000256" key="1">
    <source>
        <dbReference type="ARBA" id="ARBA00001957"/>
    </source>
</evidence>
<dbReference type="SMART" id="SM00823">
    <property type="entry name" value="PKS_PP"/>
    <property type="match status" value="2"/>
</dbReference>
<dbReference type="Gene3D" id="3.40.50.1820">
    <property type="entry name" value="alpha/beta hydrolase"/>
    <property type="match status" value="1"/>
</dbReference>
<dbReference type="InterPro" id="IPR020802">
    <property type="entry name" value="TesA-like"/>
</dbReference>
<dbReference type="InterPro" id="IPR006162">
    <property type="entry name" value="Ppantetheine_attach_site"/>
</dbReference>
<dbReference type="Gene3D" id="3.30.559.10">
    <property type="entry name" value="Chloramphenicol acetyltransferase-like domain"/>
    <property type="match status" value="2"/>
</dbReference>
<organism evidence="6 7">
    <name type="scientific">Streptomyces virginiae</name>
    <name type="common">Streptomyces cinnamonensis</name>
    <dbReference type="NCBI Taxonomy" id="1961"/>
    <lineage>
        <taxon>Bacteria</taxon>
        <taxon>Bacillati</taxon>
        <taxon>Actinomycetota</taxon>
        <taxon>Actinomycetes</taxon>
        <taxon>Kitasatosporales</taxon>
        <taxon>Streptomycetaceae</taxon>
        <taxon>Streptomyces</taxon>
    </lineage>
</organism>
<dbReference type="PROSITE" id="PS50075">
    <property type="entry name" value="CARRIER"/>
    <property type="match status" value="2"/>
</dbReference>
<name>A0ABQ3NR56_STRVG</name>
<evidence type="ECO:0000313" key="7">
    <source>
        <dbReference type="Proteomes" id="UP000660554"/>
    </source>
</evidence>
<dbReference type="InterPro" id="IPR000873">
    <property type="entry name" value="AMP-dep_synth/lig_dom"/>
</dbReference>
<dbReference type="Gene3D" id="1.10.1200.10">
    <property type="entry name" value="ACP-like"/>
    <property type="match status" value="1"/>
</dbReference>
<gene>
    <name evidence="6" type="ORF">Scinn_47400</name>
</gene>
<dbReference type="EMBL" id="BNDV01000010">
    <property type="protein sequence ID" value="GHI15277.1"/>
    <property type="molecule type" value="Genomic_DNA"/>
</dbReference>
<dbReference type="NCBIfam" id="TIGR01733">
    <property type="entry name" value="AA-adenyl-dom"/>
    <property type="match status" value="2"/>
</dbReference>
<dbReference type="SUPFAM" id="SSF47336">
    <property type="entry name" value="ACP-like"/>
    <property type="match status" value="2"/>
</dbReference>
<dbReference type="Pfam" id="PF00501">
    <property type="entry name" value="AMP-binding"/>
    <property type="match status" value="2"/>
</dbReference>
<dbReference type="SUPFAM" id="SSF53474">
    <property type="entry name" value="alpha/beta-Hydrolases"/>
    <property type="match status" value="1"/>
</dbReference>
<keyword evidence="2" id="KW-0596">Phosphopantetheine</keyword>
<evidence type="ECO:0000259" key="5">
    <source>
        <dbReference type="PROSITE" id="PS50075"/>
    </source>
</evidence>
<dbReference type="PROSITE" id="PS00012">
    <property type="entry name" value="PHOSPHOPANTETHEINE"/>
    <property type="match status" value="1"/>
</dbReference>
<evidence type="ECO:0000256" key="2">
    <source>
        <dbReference type="ARBA" id="ARBA00022450"/>
    </source>
</evidence>
<dbReference type="SUPFAM" id="SSF52777">
    <property type="entry name" value="CoA-dependent acyltransferases"/>
    <property type="match status" value="4"/>
</dbReference>
<dbReference type="InterPro" id="IPR020806">
    <property type="entry name" value="PKS_PP-bd"/>
</dbReference>
<feature type="domain" description="Carrier" evidence="5">
    <location>
        <begin position="2049"/>
        <end position="2126"/>
    </location>
</feature>
<dbReference type="PANTHER" id="PTHR45527:SF1">
    <property type="entry name" value="FATTY ACID SYNTHASE"/>
    <property type="match status" value="1"/>
</dbReference>
<evidence type="ECO:0000313" key="6">
    <source>
        <dbReference type="EMBL" id="GHI15277.1"/>
    </source>
</evidence>